<dbReference type="NCBIfam" id="TIGR01683">
    <property type="entry name" value="thiS"/>
    <property type="match status" value="1"/>
</dbReference>
<gene>
    <name evidence="1" type="primary">thiS</name>
</gene>
<keyword evidence="1" id="KW-0934">Plastid</keyword>
<organism evidence="1">
    <name type="scientific">Antithamnion hubbsii</name>
    <dbReference type="NCBI Taxonomy" id="1005974"/>
    <lineage>
        <taxon>Eukaryota</taxon>
        <taxon>Rhodophyta</taxon>
        <taxon>Florideophyceae</taxon>
        <taxon>Rhodymeniophycidae</taxon>
        <taxon>Ceramiales</taxon>
        <taxon>Ceramiaceae</taxon>
        <taxon>Antithamnion</taxon>
    </lineage>
</organism>
<sequence>MNKEYYKIIVNGEPFNCYKSMSLQDILIYLDINIHTVIVEYNQVIINFSQFEYIFVRPNDYLEIITIVGGG</sequence>
<reference evidence="1" key="2">
    <citation type="submission" date="2019-04" db="EMBL/GenBank/DDBJ databases">
        <authorList>
            <person name="Pasella M."/>
        </authorList>
    </citation>
    <scope>NUCLEOTIDE SEQUENCE</scope>
    <source>
        <strain evidence="1">PD2206</strain>
    </source>
</reference>
<dbReference type="Pfam" id="PF02597">
    <property type="entry name" value="ThiS"/>
    <property type="match status" value="1"/>
</dbReference>
<dbReference type="InterPro" id="IPR010035">
    <property type="entry name" value="Thi_S"/>
</dbReference>
<evidence type="ECO:0000313" key="1">
    <source>
        <dbReference type="EMBL" id="QCI04492.1"/>
    </source>
</evidence>
<dbReference type="SUPFAM" id="SSF54285">
    <property type="entry name" value="MoaD/ThiS"/>
    <property type="match status" value="1"/>
</dbReference>
<name>A0A4D6WMP3_9FLOR</name>
<dbReference type="InterPro" id="IPR003749">
    <property type="entry name" value="ThiS/MoaD-like"/>
</dbReference>
<dbReference type="InterPro" id="IPR016155">
    <property type="entry name" value="Mopterin_synth/thiamin_S_b"/>
</dbReference>
<dbReference type="PANTHER" id="PTHR34472:SF1">
    <property type="entry name" value="SULFUR CARRIER PROTEIN THIS"/>
    <property type="match status" value="1"/>
</dbReference>
<reference evidence="1" key="1">
    <citation type="journal article" date="2019" name="Mol. Phylogenet. Evol.">
        <title>Morphological evolution and classification of the red algal order Ceramiales inferred using plastid phylogenomics.</title>
        <authorList>
            <person name="Diaz-Tapia P."/>
            <person name="Pasella M.M."/>
            <person name="Verbruggen H."/>
            <person name="Maggs C.A."/>
        </authorList>
    </citation>
    <scope>NUCLEOTIDE SEQUENCE</scope>
    <source>
        <strain evidence="1">PD2206</strain>
    </source>
</reference>
<dbReference type="PANTHER" id="PTHR34472">
    <property type="entry name" value="SULFUR CARRIER PROTEIN THIS"/>
    <property type="match status" value="1"/>
</dbReference>
<proteinExistence type="predicted"/>
<dbReference type="Gene3D" id="3.10.20.30">
    <property type="match status" value="1"/>
</dbReference>
<geneLocation type="plastid" evidence="1"/>
<dbReference type="CDD" id="cd00565">
    <property type="entry name" value="Ubl_ThiS"/>
    <property type="match status" value="1"/>
</dbReference>
<dbReference type="EMBL" id="MK814610">
    <property type="protein sequence ID" value="QCI04492.1"/>
    <property type="molecule type" value="Genomic_DNA"/>
</dbReference>
<dbReference type="InterPro" id="IPR012675">
    <property type="entry name" value="Beta-grasp_dom_sf"/>
</dbReference>
<dbReference type="AlphaFoldDB" id="A0A4D6WMP3"/>
<accession>A0A4D6WMP3</accession>
<protein>
    <submittedName>
        <fullName evidence="1">Thiamin biosynthesis protein S</fullName>
    </submittedName>
</protein>